<accession>A0A8S1R908</accession>
<evidence type="ECO:0000313" key="2">
    <source>
        <dbReference type="EMBL" id="CAD8123692.1"/>
    </source>
</evidence>
<evidence type="ECO:0000313" key="3">
    <source>
        <dbReference type="Proteomes" id="UP000692954"/>
    </source>
</evidence>
<keyword evidence="1" id="KW-0472">Membrane</keyword>
<gene>
    <name evidence="2" type="ORF">PSON_ATCC_30995.1.T1460118</name>
</gene>
<keyword evidence="1" id="KW-0812">Transmembrane</keyword>
<name>A0A8S1R908_9CILI</name>
<proteinExistence type="predicted"/>
<keyword evidence="3" id="KW-1185">Reference proteome</keyword>
<dbReference type="EMBL" id="CAJJDN010000146">
    <property type="protein sequence ID" value="CAD8123692.1"/>
    <property type="molecule type" value="Genomic_DNA"/>
</dbReference>
<comment type="caution">
    <text evidence="2">The sequence shown here is derived from an EMBL/GenBank/DDBJ whole genome shotgun (WGS) entry which is preliminary data.</text>
</comment>
<keyword evidence="1" id="KW-1133">Transmembrane helix</keyword>
<sequence length="186" mass="21341">MIVRLILTIYNENVIINQLVNKGEIQIIDEYQKLKKVLIYIRNTIYGISIEYKDDKNNIEYFQIILIIQAISFDKIYKEGVTTLIMAAIMAIIIMIINIYQGNTKINDYPITNPTIKPIKLELKTNVKASMIQTIVIDILVLPIALSTDISLTYSNMLADIDVIKLKNDKTITTPVKKLNIIQMSY</sequence>
<organism evidence="2 3">
    <name type="scientific">Paramecium sonneborni</name>
    <dbReference type="NCBI Taxonomy" id="65129"/>
    <lineage>
        <taxon>Eukaryota</taxon>
        <taxon>Sar</taxon>
        <taxon>Alveolata</taxon>
        <taxon>Ciliophora</taxon>
        <taxon>Intramacronucleata</taxon>
        <taxon>Oligohymenophorea</taxon>
        <taxon>Peniculida</taxon>
        <taxon>Parameciidae</taxon>
        <taxon>Paramecium</taxon>
    </lineage>
</organism>
<dbReference type="AlphaFoldDB" id="A0A8S1R908"/>
<evidence type="ECO:0000256" key="1">
    <source>
        <dbReference type="SAM" id="Phobius"/>
    </source>
</evidence>
<reference evidence="2" key="1">
    <citation type="submission" date="2021-01" db="EMBL/GenBank/DDBJ databases">
        <authorList>
            <consortium name="Genoscope - CEA"/>
            <person name="William W."/>
        </authorList>
    </citation>
    <scope>NUCLEOTIDE SEQUENCE</scope>
</reference>
<feature type="transmembrane region" description="Helical" evidence="1">
    <location>
        <begin position="81"/>
        <end position="100"/>
    </location>
</feature>
<dbReference type="Proteomes" id="UP000692954">
    <property type="component" value="Unassembled WGS sequence"/>
</dbReference>
<protein>
    <submittedName>
        <fullName evidence="2">Uncharacterized protein</fullName>
    </submittedName>
</protein>